<name>A0A7W2PXX9_9PSED</name>
<reference evidence="1 3" key="1">
    <citation type="submission" date="2020-07" db="EMBL/GenBank/DDBJ databases">
        <title>Diversity of carbapenemase encoding genes among Pseudomonas putida group clinical isolates in a tertiary Brazilian hospital.</title>
        <authorList>
            <person name="Alberto-Lei F."/>
            <person name="Nodari C.S."/>
            <person name="Streling A.P."/>
            <person name="Paulino J.T."/>
            <person name="Bessa-Neto F.O."/>
            <person name="Cayo R."/>
            <person name="Gales A.C."/>
        </authorList>
    </citation>
    <scope>NUCLEOTIDE SEQUENCE [LARGE SCALE GENOMIC DNA]</scope>
    <source>
        <strain evidence="1 3">14802</strain>
    </source>
</reference>
<evidence type="ECO:0000313" key="1">
    <source>
        <dbReference type="EMBL" id="MBA6064957.1"/>
    </source>
</evidence>
<accession>A0A7W2PXX9</accession>
<reference evidence="2 4" key="2">
    <citation type="submission" date="2021-08" db="EMBL/GenBank/DDBJ databases">
        <title>Bactericidal Effect of Pseudomonas oryziphila sp. nov., a novel Pseudomonas Species Against Xanthomonas oryzae Reduces Disease Severity of Bacterial Leaf Streak of Rice.</title>
        <authorList>
            <person name="Yang R."/>
            <person name="Li S."/>
            <person name="Li Y."/>
            <person name="Yan Y."/>
            <person name="Fang Y."/>
            <person name="Zou L."/>
            <person name="Chen G."/>
        </authorList>
    </citation>
    <scope>NUCLEOTIDE SEQUENCE [LARGE SCALE GENOMIC DNA]</scope>
    <source>
        <strain evidence="2 4">DSM 17497</strain>
    </source>
</reference>
<dbReference type="EMBL" id="JACGDE010000005">
    <property type="protein sequence ID" value="MBA6064957.1"/>
    <property type="molecule type" value="Genomic_DNA"/>
</dbReference>
<sequence>MPSPKFLKGFRHELANRAFALAAVRRMASRLQGQPSHPFWKTYADLERFNQPRYQAAADRWGLDTTPGVLTRLKAWLLSSVPRPLQGLMLRIVHHETVKYMAWLQGLRQIGPADAQRFLDYMIEQEQLQLDMMRMALNGRYRDVVRQADTFFLKYNGVRLLAEHPLPPATAELP</sequence>
<dbReference type="Proteomes" id="UP000541770">
    <property type="component" value="Unassembled WGS sequence"/>
</dbReference>
<dbReference type="AlphaFoldDB" id="A0A7W2PXX9"/>
<dbReference type="RefSeq" id="WP_051555628.1">
    <property type="nucleotide sequence ID" value="NZ_BQIT01000007.1"/>
</dbReference>
<evidence type="ECO:0000313" key="3">
    <source>
        <dbReference type="Proteomes" id="UP000541770"/>
    </source>
</evidence>
<keyword evidence="4" id="KW-1185">Reference proteome</keyword>
<dbReference type="EMBL" id="CP081966">
    <property type="protein sequence ID" value="QZP28933.1"/>
    <property type="molecule type" value="Genomic_DNA"/>
</dbReference>
<protein>
    <submittedName>
        <fullName evidence="1">Uncharacterized protein</fullName>
    </submittedName>
</protein>
<gene>
    <name evidence="1" type="ORF">H4C75_09275</name>
    <name evidence="2" type="ORF">K5H97_11545</name>
</gene>
<dbReference type="Proteomes" id="UP000825591">
    <property type="component" value="Chromosome"/>
</dbReference>
<organism evidence="1 3">
    <name type="scientific">Pseudomonas mosselii</name>
    <dbReference type="NCBI Taxonomy" id="78327"/>
    <lineage>
        <taxon>Bacteria</taxon>
        <taxon>Pseudomonadati</taxon>
        <taxon>Pseudomonadota</taxon>
        <taxon>Gammaproteobacteria</taxon>
        <taxon>Pseudomonadales</taxon>
        <taxon>Pseudomonadaceae</taxon>
        <taxon>Pseudomonas</taxon>
    </lineage>
</organism>
<proteinExistence type="predicted"/>
<evidence type="ECO:0000313" key="2">
    <source>
        <dbReference type="EMBL" id="QZP28933.1"/>
    </source>
</evidence>
<evidence type="ECO:0000313" key="4">
    <source>
        <dbReference type="Proteomes" id="UP000825591"/>
    </source>
</evidence>